<keyword evidence="5 7" id="KW-0653">Protein transport</keyword>
<comment type="subcellular location">
    <subcellularLocation>
        <location evidence="1 7">Membrane</location>
        <topology evidence="1 7">Peripheral membrane protein</topology>
    </subcellularLocation>
</comment>
<evidence type="ECO:0000256" key="5">
    <source>
        <dbReference type="ARBA" id="ARBA00022927"/>
    </source>
</evidence>
<dbReference type="STRING" id="1806994.A0A507C7S8"/>
<evidence type="ECO:0000256" key="4">
    <source>
        <dbReference type="ARBA" id="ARBA00022892"/>
    </source>
</evidence>
<comment type="function">
    <text evidence="7">Required for vesicular transport between the endoplasmic reticulum and the Golgi apparatus.</text>
</comment>
<evidence type="ECO:0000256" key="2">
    <source>
        <dbReference type="ARBA" id="ARBA00010050"/>
    </source>
</evidence>
<dbReference type="InterPro" id="IPR011990">
    <property type="entry name" value="TPR-like_helical_dom_sf"/>
</dbReference>
<dbReference type="CDD" id="cd15832">
    <property type="entry name" value="SNAP"/>
    <property type="match status" value="1"/>
</dbReference>
<dbReference type="PANTHER" id="PTHR13768">
    <property type="entry name" value="SOLUBLE NSF ATTACHMENT PROTEIN SNAP"/>
    <property type="match status" value="1"/>
</dbReference>
<evidence type="ECO:0000313" key="9">
    <source>
        <dbReference type="Proteomes" id="UP000319731"/>
    </source>
</evidence>
<evidence type="ECO:0000256" key="7">
    <source>
        <dbReference type="RuleBase" id="RU367013"/>
    </source>
</evidence>
<evidence type="ECO:0008006" key="10">
    <source>
        <dbReference type="Google" id="ProtNLM"/>
    </source>
</evidence>
<reference evidence="8 9" key="1">
    <citation type="journal article" date="2019" name="Sci. Rep.">
        <title>Comparative genomics of chytrid fungi reveal insights into the obligate biotrophic and pathogenic lifestyle of Synchytrium endobioticum.</title>
        <authorList>
            <person name="van de Vossenberg B.T.L.H."/>
            <person name="Warris S."/>
            <person name="Nguyen H.D.T."/>
            <person name="van Gent-Pelzer M.P.E."/>
            <person name="Joly D.L."/>
            <person name="van de Geest H.C."/>
            <person name="Bonants P.J.M."/>
            <person name="Smith D.S."/>
            <person name="Levesque C.A."/>
            <person name="van der Lee T.A.J."/>
        </authorList>
    </citation>
    <scope>NUCLEOTIDE SEQUENCE [LARGE SCALE GENOMIC DNA]</scope>
    <source>
        <strain evidence="8 9">JEL517</strain>
    </source>
</reference>
<dbReference type="Gene3D" id="1.25.40.10">
    <property type="entry name" value="Tetratricopeptide repeat domain"/>
    <property type="match status" value="1"/>
</dbReference>
<protein>
    <recommendedName>
        <fullName evidence="10">Soluble NSF attachment protein</fullName>
    </recommendedName>
</protein>
<dbReference type="AlphaFoldDB" id="A0A507C7S8"/>
<dbReference type="GO" id="GO:0031201">
    <property type="term" value="C:SNARE complex"/>
    <property type="evidence" value="ECO:0007669"/>
    <property type="project" value="TreeGrafter"/>
</dbReference>
<evidence type="ECO:0000313" key="8">
    <source>
        <dbReference type="EMBL" id="TPX34046.1"/>
    </source>
</evidence>
<dbReference type="EMBL" id="QEAO01000016">
    <property type="protein sequence ID" value="TPX34046.1"/>
    <property type="molecule type" value="Genomic_DNA"/>
</dbReference>
<dbReference type="FunFam" id="1.25.40.10:FF:000049">
    <property type="entry name" value="Alpha-soluble NSF attachment protein-like"/>
    <property type="match status" value="1"/>
</dbReference>
<dbReference type="Pfam" id="PF14938">
    <property type="entry name" value="SNAP"/>
    <property type="match status" value="1"/>
</dbReference>
<keyword evidence="3 7" id="KW-0813">Transport</keyword>
<keyword evidence="9" id="KW-1185">Reference proteome</keyword>
<evidence type="ECO:0000256" key="6">
    <source>
        <dbReference type="ARBA" id="ARBA00023136"/>
    </source>
</evidence>
<dbReference type="InterPro" id="IPR000744">
    <property type="entry name" value="NSF_attach"/>
</dbReference>
<organism evidence="8 9">
    <name type="scientific">Synchytrium microbalum</name>
    <dbReference type="NCBI Taxonomy" id="1806994"/>
    <lineage>
        <taxon>Eukaryota</taxon>
        <taxon>Fungi</taxon>
        <taxon>Fungi incertae sedis</taxon>
        <taxon>Chytridiomycota</taxon>
        <taxon>Chytridiomycota incertae sedis</taxon>
        <taxon>Chytridiomycetes</taxon>
        <taxon>Synchytriales</taxon>
        <taxon>Synchytriaceae</taxon>
        <taxon>Synchytrium</taxon>
    </lineage>
</organism>
<comment type="caution">
    <text evidence="8">The sequence shown here is derived from an EMBL/GenBank/DDBJ whole genome shotgun (WGS) entry which is preliminary data.</text>
</comment>
<gene>
    <name evidence="8" type="ORF">SmJEL517_g03219</name>
</gene>
<dbReference type="OrthoDB" id="9984275at2759"/>
<comment type="similarity">
    <text evidence="2 7">Belongs to the SNAP family.</text>
</comment>
<dbReference type="GO" id="GO:0019905">
    <property type="term" value="F:syntaxin binding"/>
    <property type="evidence" value="ECO:0007669"/>
    <property type="project" value="TreeGrafter"/>
</dbReference>
<dbReference type="GeneID" id="42004444"/>
<dbReference type="PRINTS" id="PR00448">
    <property type="entry name" value="NSFATTACHMNT"/>
</dbReference>
<dbReference type="GO" id="GO:0005774">
    <property type="term" value="C:vacuolar membrane"/>
    <property type="evidence" value="ECO:0007669"/>
    <property type="project" value="TreeGrafter"/>
</dbReference>
<dbReference type="Proteomes" id="UP000319731">
    <property type="component" value="Unassembled WGS sequence"/>
</dbReference>
<dbReference type="GO" id="GO:0005483">
    <property type="term" value="F:soluble NSF attachment protein activity"/>
    <property type="evidence" value="ECO:0007669"/>
    <property type="project" value="UniProtKB-ARBA"/>
</dbReference>
<keyword evidence="4 7" id="KW-0931">ER-Golgi transport</keyword>
<dbReference type="SUPFAM" id="SSF48452">
    <property type="entry name" value="TPR-like"/>
    <property type="match status" value="1"/>
</dbReference>
<dbReference type="GO" id="GO:0006886">
    <property type="term" value="P:intracellular protein transport"/>
    <property type="evidence" value="ECO:0007669"/>
    <property type="project" value="UniProtKB-UniRule"/>
</dbReference>
<accession>A0A507C7S8</accession>
<name>A0A507C7S8_9FUNG</name>
<dbReference type="PANTHER" id="PTHR13768:SF8">
    <property type="entry name" value="ALPHA-SOLUBLE NSF ATTACHMENT PROTEIN"/>
    <property type="match status" value="1"/>
</dbReference>
<keyword evidence="6 7" id="KW-0472">Membrane</keyword>
<evidence type="ECO:0000256" key="3">
    <source>
        <dbReference type="ARBA" id="ARBA00022448"/>
    </source>
</evidence>
<sequence>MGDKDAYALLEQASKKSKGGSGLFGMFSGANLEEAADLYARAGNGFKLNKKWKEAGDAYMQQAATLIKMGESDEASGAFMNAAKAYKKEFPSEAVSAFQQSTAALVSKGRFHAAAANEKSIGEIYENELVDQQKAMECYERAADYYLGEDQPQAANQCLLKVATFAAELEDYNKATEKYEQVAQQSASNAMTRFSLRGYFLNAGICHLASGDYVKTRMSLEKYVNMDVSFTDTREYQFLKQLVDAVDSQDSESFTAACEEYDKLTRLDAIKTKMLLKVKKSLGEPDSIT</sequence>
<dbReference type="RefSeq" id="XP_031024888.1">
    <property type="nucleotide sequence ID" value="XM_031169147.1"/>
</dbReference>
<evidence type="ECO:0000256" key="1">
    <source>
        <dbReference type="ARBA" id="ARBA00004170"/>
    </source>
</evidence>
<dbReference type="GO" id="GO:0035494">
    <property type="term" value="P:SNARE complex disassembly"/>
    <property type="evidence" value="ECO:0007669"/>
    <property type="project" value="TreeGrafter"/>
</dbReference>
<proteinExistence type="inferred from homology"/>